<evidence type="ECO:0000313" key="10">
    <source>
        <dbReference type="Proteomes" id="UP000261875"/>
    </source>
</evidence>
<gene>
    <name evidence="7 9" type="primary">gloB</name>
    <name evidence="9" type="ORF">CCS41_00190</name>
</gene>
<keyword evidence="6 7" id="KW-0862">Zinc</keyword>
<dbReference type="NCBIfam" id="TIGR03413">
    <property type="entry name" value="GSH_gloB"/>
    <property type="match status" value="1"/>
</dbReference>
<evidence type="ECO:0000256" key="7">
    <source>
        <dbReference type="HAMAP-Rule" id="MF_01374"/>
    </source>
</evidence>
<dbReference type="GO" id="GO:0046872">
    <property type="term" value="F:metal ion binding"/>
    <property type="evidence" value="ECO:0007669"/>
    <property type="project" value="UniProtKB-KW"/>
</dbReference>
<keyword evidence="5 7" id="KW-0378">Hydrolase</keyword>
<dbReference type="InterPro" id="IPR032282">
    <property type="entry name" value="HAGH_C"/>
</dbReference>
<feature type="domain" description="Metallo-beta-lactamase" evidence="8">
    <location>
        <begin position="11"/>
        <end position="165"/>
    </location>
</feature>
<evidence type="ECO:0000259" key="8">
    <source>
        <dbReference type="SMART" id="SM00849"/>
    </source>
</evidence>
<dbReference type="Pfam" id="PF00753">
    <property type="entry name" value="Lactamase_B"/>
    <property type="match status" value="1"/>
</dbReference>
<dbReference type="PANTHER" id="PTHR43705:SF1">
    <property type="entry name" value="HYDROXYACYLGLUTATHIONE HYDROLASE GLOB"/>
    <property type="match status" value="1"/>
</dbReference>
<dbReference type="EC" id="3.1.2.6" evidence="7"/>
<sequence>MDLISVPALQDNYIWLLADTQAHCVIIDPGEAAPVFTALTEQQLTADAILLTHHHYDHLDGVVELLRRFPGLPVYGPQETADKGATVLVKEGDDLTIGSQNFSIIAVPGHTLGHIAYYNAPYLFCGDTLFSAGCGRLFEGTCDQMYASIQKIMQLPDDTLICSAHEYTLSNLAFARSILPQDRKIETYQQHIEQLRAKNQPSLPTTLQLEREINVFLRCSDIELQKKVGITPYSTSFSSIFSALRVMKDRF</sequence>
<dbReference type="HAMAP" id="MF_01374">
    <property type="entry name" value="Glyoxalase_2"/>
    <property type="match status" value="1"/>
</dbReference>
<evidence type="ECO:0000256" key="1">
    <source>
        <dbReference type="ARBA" id="ARBA00001623"/>
    </source>
</evidence>
<dbReference type="GO" id="GO:0004416">
    <property type="term" value="F:hydroxyacylglutathione hydrolase activity"/>
    <property type="evidence" value="ECO:0007669"/>
    <property type="project" value="UniProtKB-UniRule"/>
</dbReference>
<dbReference type="InterPro" id="IPR050110">
    <property type="entry name" value="Glyoxalase_II_hydrolase"/>
</dbReference>
<dbReference type="Pfam" id="PF16123">
    <property type="entry name" value="HAGH_C"/>
    <property type="match status" value="1"/>
</dbReference>
<comment type="function">
    <text evidence="7">Thiolesterase that catalyzes the hydrolysis of S-D-lactoyl-glutathione to form glutathione and D-lactic acid.</text>
</comment>
<evidence type="ECO:0000256" key="5">
    <source>
        <dbReference type="ARBA" id="ARBA00022801"/>
    </source>
</evidence>
<dbReference type="PANTHER" id="PTHR43705">
    <property type="entry name" value="HYDROXYACYLGLUTATHIONE HYDROLASE"/>
    <property type="match status" value="1"/>
</dbReference>
<evidence type="ECO:0000256" key="2">
    <source>
        <dbReference type="ARBA" id="ARBA00004963"/>
    </source>
</evidence>
<accession>A0A2Y9CKA5</accession>
<dbReference type="SMART" id="SM00849">
    <property type="entry name" value="Lactamase_B"/>
    <property type="match status" value="1"/>
</dbReference>
<feature type="binding site" evidence="7">
    <location>
        <position position="127"/>
    </location>
    <ligand>
        <name>Zn(2+)</name>
        <dbReference type="ChEBI" id="CHEBI:29105"/>
        <label>2</label>
    </ligand>
</feature>
<keyword evidence="10" id="KW-1185">Reference proteome</keyword>
<dbReference type="EMBL" id="CP021659">
    <property type="protein sequence ID" value="AWK13270.1"/>
    <property type="molecule type" value="Genomic_DNA"/>
</dbReference>
<comment type="catalytic activity">
    <reaction evidence="1 7">
        <text>an S-(2-hydroxyacyl)glutathione + H2O = a 2-hydroxy carboxylate + glutathione + H(+)</text>
        <dbReference type="Rhea" id="RHEA:21864"/>
        <dbReference type="ChEBI" id="CHEBI:15377"/>
        <dbReference type="ChEBI" id="CHEBI:15378"/>
        <dbReference type="ChEBI" id="CHEBI:57925"/>
        <dbReference type="ChEBI" id="CHEBI:58896"/>
        <dbReference type="ChEBI" id="CHEBI:71261"/>
        <dbReference type="EC" id="3.1.2.6"/>
    </reaction>
</comment>
<dbReference type="InterPro" id="IPR017782">
    <property type="entry name" value="Hydroxyacylglutathione_Hdrlase"/>
</dbReference>
<evidence type="ECO:0000256" key="3">
    <source>
        <dbReference type="ARBA" id="ARBA00006759"/>
    </source>
</evidence>
<comment type="similarity">
    <text evidence="3 7">Belongs to the metallo-beta-lactamase superfamily. Glyoxalase II family.</text>
</comment>
<organism evidence="9 10">
    <name type="scientific">Candidatus Fukatsuia symbiotica</name>
    <dbReference type="NCBI Taxonomy" id="1878942"/>
    <lineage>
        <taxon>Bacteria</taxon>
        <taxon>Pseudomonadati</taxon>
        <taxon>Pseudomonadota</taxon>
        <taxon>Gammaproteobacteria</taxon>
        <taxon>Enterobacterales</taxon>
        <taxon>Yersiniaceae</taxon>
        <taxon>Candidatus Fukatsuia</taxon>
    </lineage>
</organism>
<dbReference type="KEGG" id="fsm:CCS41_00190"/>
<dbReference type="OrthoDB" id="9802248at2"/>
<comment type="pathway">
    <text evidence="2 7">Secondary metabolite metabolism; methylglyoxal degradation; (R)-lactate from methylglyoxal: step 2/2.</text>
</comment>
<dbReference type="Proteomes" id="UP000261875">
    <property type="component" value="Chromosome"/>
</dbReference>
<evidence type="ECO:0000256" key="6">
    <source>
        <dbReference type="ARBA" id="ARBA00022833"/>
    </source>
</evidence>
<comment type="cofactor">
    <cofactor evidence="7">
        <name>Zn(2+)</name>
        <dbReference type="ChEBI" id="CHEBI:29105"/>
    </cofactor>
    <text evidence="7">Binds 2 Zn(2+) ions per subunit.</text>
</comment>
<dbReference type="InterPro" id="IPR036866">
    <property type="entry name" value="RibonucZ/Hydroxyglut_hydro"/>
</dbReference>
<dbReference type="SUPFAM" id="SSF56281">
    <property type="entry name" value="Metallo-hydrolase/oxidoreductase"/>
    <property type="match status" value="1"/>
</dbReference>
<dbReference type="UniPathway" id="UPA00619">
    <property type="reaction ID" value="UER00676"/>
</dbReference>
<dbReference type="RefSeq" id="WP_072550778.1">
    <property type="nucleotide sequence ID" value="NZ_CP021659.1"/>
</dbReference>
<dbReference type="STRING" id="1878942.GCA_900128755_01556"/>
<dbReference type="InterPro" id="IPR035680">
    <property type="entry name" value="Clx_II_MBL"/>
</dbReference>
<dbReference type="InterPro" id="IPR001279">
    <property type="entry name" value="Metallo-B-lactamas"/>
</dbReference>
<dbReference type="CDD" id="cd07723">
    <property type="entry name" value="hydroxyacylglutathione_hydrolase_MBL-fold"/>
    <property type="match status" value="1"/>
</dbReference>
<dbReference type="AlphaFoldDB" id="A0A2Y9CKA5"/>
<evidence type="ECO:0000313" key="9">
    <source>
        <dbReference type="EMBL" id="AWK13270.1"/>
    </source>
</evidence>
<feature type="binding site" evidence="7">
    <location>
        <position position="55"/>
    </location>
    <ligand>
        <name>Zn(2+)</name>
        <dbReference type="ChEBI" id="CHEBI:29105"/>
        <label>1</label>
    </ligand>
</feature>
<feature type="binding site" evidence="7">
    <location>
        <position position="165"/>
    </location>
    <ligand>
        <name>Zn(2+)</name>
        <dbReference type="ChEBI" id="CHEBI:29105"/>
        <label>2</label>
    </ligand>
</feature>
<feature type="binding site" evidence="7">
    <location>
        <position position="110"/>
    </location>
    <ligand>
        <name>Zn(2+)</name>
        <dbReference type="ChEBI" id="CHEBI:29105"/>
        <label>1</label>
    </ligand>
</feature>
<dbReference type="GO" id="GO:0019243">
    <property type="term" value="P:methylglyoxal catabolic process to D-lactate via S-lactoyl-glutathione"/>
    <property type="evidence" value="ECO:0007669"/>
    <property type="project" value="UniProtKB-UniRule"/>
</dbReference>
<feature type="binding site" evidence="7">
    <location>
        <position position="127"/>
    </location>
    <ligand>
        <name>Zn(2+)</name>
        <dbReference type="ChEBI" id="CHEBI:29105"/>
        <label>1</label>
    </ligand>
</feature>
<keyword evidence="4 7" id="KW-0479">Metal-binding</keyword>
<dbReference type="PIRSF" id="PIRSF005457">
    <property type="entry name" value="Glx"/>
    <property type="match status" value="1"/>
</dbReference>
<protein>
    <recommendedName>
        <fullName evidence="7">Hydroxyacylglutathione hydrolase</fullName>
        <ecNumber evidence="7">3.1.2.6</ecNumber>
    </recommendedName>
    <alternativeName>
        <fullName evidence="7">Glyoxalase II</fullName>
        <shortName evidence="7">Glx II</shortName>
    </alternativeName>
</protein>
<feature type="binding site" evidence="7">
    <location>
        <position position="58"/>
    </location>
    <ligand>
        <name>Zn(2+)</name>
        <dbReference type="ChEBI" id="CHEBI:29105"/>
        <label>2</label>
    </ligand>
</feature>
<proteinExistence type="inferred from homology"/>
<name>A0A2Y9CKA5_9GAMM</name>
<comment type="subunit">
    <text evidence="7">Monomer.</text>
</comment>
<feature type="binding site" evidence="7">
    <location>
        <position position="57"/>
    </location>
    <ligand>
        <name>Zn(2+)</name>
        <dbReference type="ChEBI" id="CHEBI:29105"/>
        <label>2</label>
    </ligand>
</feature>
<dbReference type="Gene3D" id="3.60.15.10">
    <property type="entry name" value="Ribonuclease Z/Hydroxyacylglutathione hydrolase-like"/>
    <property type="match status" value="1"/>
</dbReference>
<reference evidence="9 10" key="1">
    <citation type="submission" date="2017-05" db="EMBL/GenBank/DDBJ databases">
        <title>Genome sequence of Candidatus Fukatsuia symbiotica and Candidatus Hamiltonella defensa from Acyrthosiphon pisum strain 5D.</title>
        <authorList>
            <person name="Patel V.A."/>
            <person name="Chevignon G."/>
            <person name="Russell J.A."/>
            <person name="Oliver K.M."/>
        </authorList>
    </citation>
    <scope>NUCLEOTIDE SEQUENCE [LARGE SCALE GENOMIC DNA]</scope>
    <source>
        <strain evidence="9 10">5D</strain>
    </source>
</reference>
<evidence type="ECO:0000256" key="4">
    <source>
        <dbReference type="ARBA" id="ARBA00022723"/>
    </source>
</evidence>
<feature type="binding site" evidence="7">
    <location>
        <position position="53"/>
    </location>
    <ligand>
        <name>Zn(2+)</name>
        <dbReference type="ChEBI" id="CHEBI:29105"/>
        <label>1</label>
    </ligand>
</feature>